<evidence type="ECO:0000256" key="3">
    <source>
        <dbReference type="ARBA" id="ARBA00022553"/>
    </source>
</evidence>
<keyword evidence="5 10" id="KW-0812">Transmembrane</keyword>
<evidence type="ECO:0000256" key="6">
    <source>
        <dbReference type="ARBA" id="ARBA00022777"/>
    </source>
</evidence>
<proteinExistence type="predicted"/>
<dbReference type="InterPro" id="IPR036890">
    <property type="entry name" value="HATPase_C_sf"/>
</dbReference>
<evidence type="ECO:0000256" key="8">
    <source>
        <dbReference type="ARBA" id="ARBA00022989"/>
    </source>
</evidence>
<dbReference type="Pfam" id="PF00672">
    <property type="entry name" value="HAMP"/>
    <property type="match status" value="1"/>
</dbReference>
<dbReference type="Pfam" id="PF13185">
    <property type="entry name" value="GAF_2"/>
    <property type="match status" value="1"/>
</dbReference>
<dbReference type="CDD" id="cd12914">
    <property type="entry name" value="PDC1_DGC_like"/>
    <property type="match status" value="1"/>
</dbReference>
<evidence type="ECO:0000256" key="2">
    <source>
        <dbReference type="ARBA" id="ARBA00022475"/>
    </source>
</evidence>
<evidence type="ECO:0000256" key="7">
    <source>
        <dbReference type="ARBA" id="ARBA00022801"/>
    </source>
</evidence>
<dbReference type="SUPFAM" id="SSF55781">
    <property type="entry name" value="GAF domain-like"/>
    <property type="match status" value="1"/>
</dbReference>
<feature type="transmembrane region" description="Helical" evidence="10">
    <location>
        <begin position="324"/>
        <end position="341"/>
    </location>
</feature>
<sequence length="932" mass="100096">MSIPCSGRADGGGGIAAQRGNFSLPVTATRDSGTLVRALLPHHWRLSTRLTAAMVVVLGLLLGFSFITYGQLQRQRRGDELANATAITETVAAQIDGFLRDIESTTLAIAQGLAIQDVPLTQRTVGTPLRNVQESYGILRALFVVDLRGRVVASASGEGIGLDLSGRPYMEALRSGATSVWSGGVRGFQSGQVTIAFGRPIEGAAGRPHAYLVAAFYPPDLMLRLRQTLPQDSRITLIDRQGFVLFTSVDPNLPLSQRDLSSHPNVREALAGEVVRVLGAGVPSTGEPRYGALVPIRATGWVVAFTRPLAPLEHDLRVIALRQAGGAAVAVLLAGFIFLMITRRVIRPLEGLAASADAIARGERPSLPEVKGPVEVVQLTAGMRAMSQAVADREDTLRFLGEASRELSSSLDDEAILRNLSHLAVPRMADWCVIYLVHEDGTVRRLEIAHADPAKLALVRRFAGQDSSDPRHPHPVLQAIATGKPQLMTEIPEVVLRGAARSEEQYQLVQELGFKSAMIVPIIMRGQAMGAIAFASAESGRRYEQADLVVAEGLAHRTALAVTNARMYAHQRSIAETLQRSLLRKELPQLPAMSVAARYLPARPGVEVGGDWYDVFLLPDTRIGMVMGDVAGRGLEAASVMGEIQHALRAYALEGHPPGVVLSRLNRLLELKEMATVLYLVFDPDSWSVRFANAGHPPPLVISPVGQAALLEGGAPPLGSSPLTVYGEHIAAIAPGATIILFTDGLVEVRGESLDAGLARLVAAASTHARDDLEMLLDRLLSQVGSDSPADDVALLAVRAAPLNPASLALRLPAAPGSLPVLRHTLGRWLAQAGAGESDIYEISVACAEAYTNSIEHAYRAADAQVEIEANLVDGEVDITIHDRGKWREPRGEHRGRGLALMRGLMEDVQVARTDQGTTVHMRRRLRREART</sequence>
<dbReference type="InterPro" id="IPR052016">
    <property type="entry name" value="Bact_Sigma-Reg"/>
</dbReference>
<keyword evidence="7" id="KW-0378">Hydrolase</keyword>
<dbReference type="InterPro" id="IPR036457">
    <property type="entry name" value="PPM-type-like_dom_sf"/>
</dbReference>
<evidence type="ECO:0000256" key="5">
    <source>
        <dbReference type="ARBA" id="ARBA00022692"/>
    </source>
</evidence>
<dbReference type="CDD" id="cd18774">
    <property type="entry name" value="PDC2_HK_sensor"/>
    <property type="match status" value="1"/>
</dbReference>
<dbReference type="SMART" id="SM00331">
    <property type="entry name" value="PP2C_SIG"/>
    <property type="match status" value="1"/>
</dbReference>
<comment type="subcellular location">
    <subcellularLocation>
        <location evidence="1">Cell membrane</location>
        <topology evidence="1">Multi-pass membrane protein</topology>
    </subcellularLocation>
</comment>
<evidence type="ECO:0000256" key="9">
    <source>
        <dbReference type="ARBA" id="ARBA00023136"/>
    </source>
</evidence>
<dbReference type="AlphaFoldDB" id="A0A537LQH9"/>
<dbReference type="Gene3D" id="3.30.450.20">
    <property type="entry name" value="PAS domain"/>
    <property type="match status" value="1"/>
</dbReference>
<protein>
    <submittedName>
        <fullName evidence="12">HAMP domain-containing protein</fullName>
    </submittedName>
</protein>
<comment type="caution">
    <text evidence="12">The sequence shown here is derived from an EMBL/GenBank/DDBJ whole genome shotgun (WGS) entry which is preliminary data.</text>
</comment>
<keyword evidence="8 10" id="KW-1133">Transmembrane helix</keyword>
<gene>
    <name evidence="12" type="ORF">E6G99_01180</name>
</gene>
<evidence type="ECO:0000256" key="4">
    <source>
        <dbReference type="ARBA" id="ARBA00022679"/>
    </source>
</evidence>
<dbReference type="PANTHER" id="PTHR43156:SF2">
    <property type="entry name" value="STAGE II SPORULATION PROTEIN E"/>
    <property type="match status" value="1"/>
</dbReference>
<dbReference type="Pfam" id="PF13581">
    <property type="entry name" value="HATPase_c_2"/>
    <property type="match status" value="1"/>
</dbReference>
<keyword evidence="3" id="KW-0597">Phosphoprotein</keyword>
<evidence type="ECO:0000256" key="1">
    <source>
        <dbReference type="ARBA" id="ARBA00004651"/>
    </source>
</evidence>
<dbReference type="InterPro" id="IPR003660">
    <property type="entry name" value="HAMP_dom"/>
</dbReference>
<reference evidence="12 13" key="1">
    <citation type="journal article" date="2019" name="Nat. Microbiol.">
        <title>Mediterranean grassland soil C-N compound turnover is dependent on rainfall and depth, and is mediated by genomically divergent microorganisms.</title>
        <authorList>
            <person name="Diamond S."/>
            <person name="Andeer P.F."/>
            <person name="Li Z."/>
            <person name="Crits-Christoph A."/>
            <person name="Burstein D."/>
            <person name="Anantharaman K."/>
            <person name="Lane K.R."/>
            <person name="Thomas B.C."/>
            <person name="Pan C."/>
            <person name="Northen T.R."/>
            <person name="Banfield J.F."/>
        </authorList>
    </citation>
    <scope>NUCLEOTIDE SEQUENCE [LARGE SCALE GENOMIC DNA]</scope>
    <source>
        <strain evidence="12">NP_2</strain>
    </source>
</reference>
<feature type="domain" description="HAMP" evidence="11">
    <location>
        <begin position="343"/>
        <end position="395"/>
    </location>
</feature>
<dbReference type="GO" id="GO:0007165">
    <property type="term" value="P:signal transduction"/>
    <property type="evidence" value="ECO:0007669"/>
    <property type="project" value="InterPro"/>
</dbReference>
<dbReference type="GO" id="GO:0016791">
    <property type="term" value="F:phosphatase activity"/>
    <property type="evidence" value="ECO:0007669"/>
    <property type="project" value="TreeGrafter"/>
</dbReference>
<dbReference type="InterPro" id="IPR033479">
    <property type="entry name" value="dCache_1"/>
</dbReference>
<dbReference type="Pfam" id="PF02743">
    <property type="entry name" value="dCache_1"/>
    <property type="match status" value="1"/>
</dbReference>
<name>A0A537LQH9_9BACT</name>
<dbReference type="PROSITE" id="PS50885">
    <property type="entry name" value="HAMP"/>
    <property type="match status" value="1"/>
</dbReference>
<dbReference type="Gene3D" id="3.60.40.10">
    <property type="entry name" value="PPM-type phosphatase domain"/>
    <property type="match status" value="1"/>
</dbReference>
<dbReference type="SMART" id="SM00065">
    <property type="entry name" value="GAF"/>
    <property type="match status" value="1"/>
</dbReference>
<dbReference type="InterPro" id="IPR029016">
    <property type="entry name" value="GAF-like_dom_sf"/>
</dbReference>
<keyword evidence="4" id="KW-0808">Transferase</keyword>
<dbReference type="SUPFAM" id="SSF55874">
    <property type="entry name" value="ATPase domain of HSP90 chaperone/DNA topoisomerase II/histidine kinase"/>
    <property type="match status" value="1"/>
</dbReference>
<accession>A0A537LQH9</accession>
<keyword evidence="2" id="KW-1003">Cell membrane</keyword>
<dbReference type="GO" id="GO:0016301">
    <property type="term" value="F:kinase activity"/>
    <property type="evidence" value="ECO:0007669"/>
    <property type="project" value="UniProtKB-KW"/>
</dbReference>
<dbReference type="InterPro" id="IPR003594">
    <property type="entry name" value="HATPase_dom"/>
</dbReference>
<dbReference type="InterPro" id="IPR001932">
    <property type="entry name" value="PPM-type_phosphatase-like_dom"/>
</dbReference>
<evidence type="ECO:0000256" key="10">
    <source>
        <dbReference type="SAM" id="Phobius"/>
    </source>
</evidence>
<dbReference type="Gene3D" id="3.30.565.10">
    <property type="entry name" value="Histidine kinase-like ATPase, C-terminal domain"/>
    <property type="match status" value="1"/>
</dbReference>
<dbReference type="PANTHER" id="PTHR43156">
    <property type="entry name" value="STAGE II SPORULATION PROTEIN E-RELATED"/>
    <property type="match status" value="1"/>
</dbReference>
<dbReference type="GO" id="GO:0005886">
    <property type="term" value="C:plasma membrane"/>
    <property type="evidence" value="ECO:0007669"/>
    <property type="project" value="UniProtKB-SubCell"/>
</dbReference>
<evidence type="ECO:0000313" key="12">
    <source>
        <dbReference type="EMBL" id="TMJ10240.1"/>
    </source>
</evidence>
<keyword evidence="6" id="KW-0418">Kinase</keyword>
<keyword evidence="9 10" id="KW-0472">Membrane</keyword>
<dbReference type="EMBL" id="VBAJ01000018">
    <property type="protein sequence ID" value="TMJ10240.1"/>
    <property type="molecule type" value="Genomic_DNA"/>
</dbReference>
<dbReference type="Gene3D" id="6.10.340.10">
    <property type="match status" value="1"/>
</dbReference>
<dbReference type="InterPro" id="IPR003018">
    <property type="entry name" value="GAF"/>
</dbReference>
<dbReference type="Pfam" id="PF07228">
    <property type="entry name" value="SpoIIE"/>
    <property type="match status" value="1"/>
</dbReference>
<dbReference type="CDD" id="cd16936">
    <property type="entry name" value="HATPase_RsbW-like"/>
    <property type="match status" value="1"/>
</dbReference>
<dbReference type="SMART" id="SM00304">
    <property type="entry name" value="HAMP"/>
    <property type="match status" value="1"/>
</dbReference>
<dbReference type="Proteomes" id="UP000318661">
    <property type="component" value="Unassembled WGS sequence"/>
</dbReference>
<organism evidence="12 13">
    <name type="scientific">Candidatus Segetimicrobium genomatis</name>
    <dbReference type="NCBI Taxonomy" id="2569760"/>
    <lineage>
        <taxon>Bacteria</taxon>
        <taxon>Bacillati</taxon>
        <taxon>Candidatus Sysuimicrobiota</taxon>
        <taxon>Candidatus Sysuimicrobiia</taxon>
        <taxon>Candidatus Sysuimicrobiales</taxon>
        <taxon>Candidatus Segetimicrobiaceae</taxon>
        <taxon>Candidatus Segetimicrobium</taxon>
    </lineage>
</organism>
<dbReference type="Gene3D" id="3.30.450.40">
    <property type="match status" value="1"/>
</dbReference>
<evidence type="ECO:0000259" key="11">
    <source>
        <dbReference type="PROSITE" id="PS50885"/>
    </source>
</evidence>
<evidence type="ECO:0000313" key="13">
    <source>
        <dbReference type="Proteomes" id="UP000318661"/>
    </source>
</evidence>
<feature type="transmembrane region" description="Helical" evidence="10">
    <location>
        <begin position="50"/>
        <end position="69"/>
    </location>
</feature>